<dbReference type="AlphaFoldDB" id="A0A1G8TM02"/>
<dbReference type="Gene3D" id="3.90.1150.10">
    <property type="entry name" value="Aspartate Aminotransferase, domain 1"/>
    <property type="match status" value="1"/>
</dbReference>
<feature type="binding site" evidence="4">
    <location>
        <begin position="137"/>
        <end position="140"/>
    </location>
    <ligand>
        <name>pyridoxal 5'-phosphate</name>
        <dbReference type="ChEBI" id="CHEBI:597326"/>
    </ligand>
</feature>
<dbReference type="InterPro" id="IPR015422">
    <property type="entry name" value="PyrdxlP-dep_Trfase_small"/>
</dbReference>
<keyword evidence="3 4" id="KW-0663">Pyridoxal phosphate</keyword>
<evidence type="ECO:0000256" key="4">
    <source>
        <dbReference type="HAMAP-Rule" id="MF_01970"/>
    </source>
</evidence>
<dbReference type="STRING" id="417292.SAMN05421806_101341"/>
<dbReference type="PANTHER" id="PTHR14084">
    <property type="entry name" value="KYNURENINASE"/>
    <property type="match status" value="1"/>
</dbReference>
<evidence type="ECO:0000256" key="5">
    <source>
        <dbReference type="NCBIfam" id="TIGR01814"/>
    </source>
</evidence>
<dbReference type="GO" id="GO:0009435">
    <property type="term" value="P:NAD+ biosynthetic process"/>
    <property type="evidence" value="ECO:0007669"/>
    <property type="project" value="UniProtKB-UniRule"/>
</dbReference>
<feature type="binding site" evidence="4">
    <location>
        <position position="212"/>
    </location>
    <ligand>
        <name>pyridoxal 5'-phosphate</name>
        <dbReference type="ChEBI" id="CHEBI:597326"/>
    </ligand>
</feature>
<dbReference type="GO" id="GO:0097053">
    <property type="term" value="P:L-kynurenine catabolic process"/>
    <property type="evidence" value="ECO:0007669"/>
    <property type="project" value="UniProtKB-UniRule"/>
</dbReference>
<organism evidence="7 8">
    <name type="scientific">Streptomyces indicus</name>
    <dbReference type="NCBI Taxonomy" id="417292"/>
    <lineage>
        <taxon>Bacteria</taxon>
        <taxon>Bacillati</taxon>
        <taxon>Actinomycetota</taxon>
        <taxon>Actinomycetes</taxon>
        <taxon>Kitasatosporales</taxon>
        <taxon>Streptomycetaceae</taxon>
        <taxon>Streptomyces</taxon>
    </lineage>
</organism>
<keyword evidence="8" id="KW-1185">Reference proteome</keyword>
<comment type="subunit">
    <text evidence="4 6">Homodimer.</text>
</comment>
<comment type="pathway">
    <text evidence="4 6">Cofactor biosynthesis; NAD(+) biosynthesis; quinolinate from L-kynurenine: step 2/3.</text>
</comment>
<feature type="binding site" evidence="4">
    <location>
        <position position="290"/>
    </location>
    <ligand>
        <name>pyridoxal 5'-phosphate</name>
        <dbReference type="ChEBI" id="CHEBI:597326"/>
    </ligand>
</feature>
<dbReference type="GO" id="GO:0043420">
    <property type="term" value="P:anthranilate metabolic process"/>
    <property type="evidence" value="ECO:0007669"/>
    <property type="project" value="TreeGrafter"/>
</dbReference>
<dbReference type="SUPFAM" id="SSF53383">
    <property type="entry name" value="PLP-dependent transferases"/>
    <property type="match status" value="1"/>
</dbReference>
<dbReference type="UniPathway" id="UPA00253">
    <property type="reaction ID" value="UER00329"/>
</dbReference>
<evidence type="ECO:0000313" key="8">
    <source>
        <dbReference type="Proteomes" id="UP000199155"/>
    </source>
</evidence>
<keyword evidence="2 4" id="KW-0378">Hydrolase</keyword>
<dbReference type="InterPro" id="IPR015424">
    <property type="entry name" value="PyrdxlP-dep_Trfase"/>
</dbReference>
<accession>A0A1G8TM02</accession>
<gene>
    <name evidence="4" type="primary">kynU</name>
    <name evidence="7" type="ORF">SAMN05421806_101341</name>
</gene>
<evidence type="ECO:0000313" key="7">
    <source>
        <dbReference type="EMBL" id="SDJ42447.1"/>
    </source>
</evidence>
<sequence>MLTEHPSAAPDLDTLTARAAALDNADPLAHTRERFLLPEGVVYLDGNSLGALPAAVPAALEDAVHRQWGTDLIRSWNGNGWWEAPARTGDALGRLIGAAPGQVVAGDTTSVQLFNTLLAAARLRPGRRLLLTDPDHFPTDQYIADSVGRLLGLEVRRVPAREAAAVLAAESGNVAVAAYAPVDYRTGGLHDMAALTTAAHEAGALMHWDLCHAAGALPVQLDALQADFAVGCGYKYLSGGPGAPAFAYIARRHQQDFDHPLTGWHGHAEPFAMSGTYTPAEGIGRARISTPPLLSLLALEAALTAFDGVEMTAVRDKSLSLTGFFLECADALLDGLGFTVATPRDPKRRGSQVALRHPEAYPLVAALTARGVIGDMRAPDLLRFGFNALYVTHAEVLHAVRELQAVVTSGAHRAPEFQERPTVT</sequence>
<dbReference type="InterPro" id="IPR010111">
    <property type="entry name" value="Kynureninase"/>
</dbReference>
<dbReference type="NCBIfam" id="TIGR01814">
    <property type="entry name" value="kynureninase"/>
    <property type="match status" value="1"/>
</dbReference>
<dbReference type="HAMAP" id="MF_01970">
    <property type="entry name" value="Kynureninase"/>
    <property type="match status" value="1"/>
</dbReference>
<dbReference type="PIRSF" id="PIRSF038800">
    <property type="entry name" value="KYNU"/>
    <property type="match status" value="1"/>
</dbReference>
<dbReference type="PANTHER" id="PTHR14084:SF0">
    <property type="entry name" value="KYNURENINASE"/>
    <property type="match status" value="1"/>
</dbReference>
<feature type="modified residue" description="N6-(pyridoxal phosphate)lysine" evidence="4">
    <location>
        <position position="235"/>
    </location>
</feature>
<comment type="function">
    <text evidence="4 6">Catalyzes the cleavage of L-kynurenine (L-Kyn) and L-3-hydroxykynurenine (L-3OHKyn) into anthranilic acid (AA) and 3-hydroxyanthranilic acid (3-OHAA), respectively.</text>
</comment>
<evidence type="ECO:0000256" key="1">
    <source>
        <dbReference type="ARBA" id="ARBA00022642"/>
    </source>
</evidence>
<dbReference type="GO" id="GO:0005737">
    <property type="term" value="C:cytoplasm"/>
    <property type="evidence" value="ECO:0007669"/>
    <property type="project" value="UniProtKB-UniRule"/>
</dbReference>
<protein>
    <recommendedName>
        <fullName evidence="4 5">Kynureninase</fullName>
        <ecNumber evidence="4 5">3.7.1.3</ecNumber>
    </recommendedName>
    <alternativeName>
        <fullName evidence="4">L-kynurenine hydrolase</fullName>
    </alternativeName>
</protein>
<dbReference type="InterPro" id="IPR015421">
    <property type="entry name" value="PyrdxlP-dep_Trfase_major"/>
</dbReference>
<proteinExistence type="inferred from homology"/>
<dbReference type="GO" id="GO:0019441">
    <property type="term" value="P:L-tryptophan catabolic process to kynurenine"/>
    <property type="evidence" value="ECO:0007669"/>
    <property type="project" value="TreeGrafter"/>
</dbReference>
<comment type="cofactor">
    <cofactor evidence="4 6">
        <name>pyridoxal 5'-phosphate</name>
        <dbReference type="ChEBI" id="CHEBI:597326"/>
    </cofactor>
</comment>
<dbReference type="GO" id="GO:0030170">
    <property type="term" value="F:pyridoxal phosphate binding"/>
    <property type="evidence" value="ECO:0007669"/>
    <property type="project" value="UniProtKB-UniRule"/>
</dbReference>
<comment type="catalytic activity">
    <reaction evidence="4 6">
        <text>L-kynurenine + H2O = anthranilate + L-alanine + H(+)</text>
        <dbReference type="Rhea" id="RHEA:16813"/>
        <dbReference type="ChEBI" id="CHEBI:15377"/>
        <dbReference type="ChEBI" id="CHEBI:15378"/>
        <dbReference type="ChEBI" id="CHEBI:16567"/>
        <dbReference type="ChEBI" id="CHEBI:57959"/>
        <dbReference type="ChEBI" id="CHEBI:57972"/>
        <dbReference type="EC" id="3.7.1.3"/>
    </reaction>
</comment>
<dbReference type="OrthoDB" id="9812626at2"/>
<comment type="pathway">
    <text evidence="4 6">Amino-acid degradation; L-kynurenine degradation; L-alanine and anthranilate from L-kynurenine: step 1/1.</text>
</comment>
<feature type="binding site" evidence="4">
    <location>
        <position position="209"/>
    </location>
    <ligand>
        <name>pyridoxal 5'-phosphate</name>
        <dbReference type="ChEBI" id="CHEBI:597326"/>
    </ligand>
</feature>
<evidence type="ECO:0000256" key="3">
    <source>
        <dbReference type="ARBA" id="ARBA00022898"/>
    </source>
</evidence>
<feature type="binding site" evidence="4">
    <location>
        <position position="264"/>
    </location>
    <ligand>
        <name>pyridoxal 5'-phosphate</name>
        <dbReference type="ChEBI" id="CHEBI:597326"/>
    </ligand>
</feature>
<dbReference type="Proteomes" id="UP000199155">
    <property type="component" value="Unassembled WGS sequence"/>
</dbReference>
<dbReference type="Gene3D" id="3.40.640.10">
    <property type="entry name" value="Type I PLP-dependent aspartate aminotransferase-like (Major domain)"/>
    <property type="match status" value="1"/>
</dbReference>
<feature type="binding site" evidence="4">
    <location>
        <position position="234"/>
    </location>
    <ligand>
        <name>pyridoxal 5'-phosphate</name>
        <dbReference type="ChEBI" id="CHEBI:597326"/>
    </ligand>
</feature>
<keyword evidence="1 4" id="KW-0662">Pyridine nucleotide biosynthesis</keyword>
<name>A0A1G8TM02_9ACTN</name>
<evidence type="ECO:0000256" key="6">
    <source>
        <dbReference type="PIRNR" id="PIRNR038800"/>
    </source>
</evidence>
<comment type="caution">
    <text evidence="4">Lacks conserved residue(s) required for the propagation of feature annotation.</text>
</comment>
<comment type="catalytic activity">
    <reaction evidence="6">
        <text>3-hydroxy-L-kynurenine + H2O = 3-hydroxyanthranilate + L-alanine + H(+)</text>
        <dbReference type="Rhea" id="RHEA:25143"/>
        <dbReference type="ChEBI" id="CHEBI:15377"/>
        <dbReference type="ChEBI" id="CHEBI:15378"/>
        <dbReference type="ChEBI" id="CHEBI:36559"/>
        <dbReference type="ChEBI" id="CHEBI:57972"/>
        <dbReference type="ChEBI" id="CHEBI:58125"/>
        <dbReference type="EC" id="3.7.1.3"/>
    </reaction>
</comment>
<evidence type="ECO:0000256" key="2">
    <source>
        <dbReference type="ARBA" id="ARBA00022801"/>
    </source>
</evidence>
<dbReference type="GO" id="GO:0019805">
    <property type="term" value="P:quinolinate biosynthetic process"/>
    <property type="evidence" value="ECO:0007669"/>
    <property type="project" value="UniProtKB-UniRule"/>
</dbReference>
<comment type="similarity">
    <text evidence="4 6">Belongs to the kynureninase family.</text>
</comment>
<reference evidence="7 8" key="1">
    <citation type="submission" date="2016-10" db="EMBL/GenBank/DDBJ databases">
        <authorList>
            <person name="de Groot N.N."/>
        </authorList>
    </citation>
    <scope>NUCLEOTIDE SEQUENCE [LARGE SCALE GENOMIC DNA]</scope>
    <source>
        <strain evidence="7 8">CGMCC 4.5727</strain>
    </source>
</reference>
<dbReference type="RefSeq" id="WP_093606828.1">
    <property type="nucleotide sequence ID" value="NZ_FNFF01000001.1"/>
</dbReference>
<dbReference type="UniPathway" id="UPA00334">
    <property type="reaction ID" value="UER00455"/>
</dbReference>
<feature type="binding site" evidence="4">
    <location>
        <position position="110"/>
    </location>
    <ligand>
        <name>pyridoxal 5'-phosphate</name>
        <dbReference type="ChEBI" id="CHEBI:597326"/>
    </ligand>
</feature>
<dbReference type="EC" id="3.7.1.3" evidence="4 5"/>
<dbReference type="EMBL" id="FNFF01000001">
    <property type="protein sequence ID" value="SDJ42447.1"/>
    <property type="molecule type" value="Genomic_DNA"/>
</dbReference>
<dbReference type="Pfam" id="PF22580">
    <property type="entry name" value="KYNU_C"/>
    <property type="match status" value="1"/>
</dbReference>
<feature type="binding site" evidence="4">
    <location>
        <position position="109"/>
    </location>
    <ligand>
        <name>pyridoxal 5'-phosphate</name>
        <dbReference type="ChEBI" id="CHEBI:597326"/>
    </ligand>
</feature>
<dbReference type="GO" id="GO:0030429">
    <property type="term" value="F:kynureninase activity"/>
    <property type="evidence" value="ECO:0007669"/>
    <property type="project" value="UniProtKB-UniRule"/>
</dbReference>